<dbReference type="AlphaFoldDB" id="A0A061R225"/>
<sequence>FCSNRNSSADWSHSVLLVQAWPQETAWIPFSFAAHLVLEKSLIRFVF</sequence>
<reference evidence="1" key="1">
    <citation type="submission" date="2014-05" db="EMBL/GenBank/DDBJ databases">
        <title>The transcriptome of the halophilic microalga Tetraselmis sp. GSL018 isolated from the Great Salt Lake, Utah.</title>
        <authorList>
            <person name="Jinkerson R.E."/>
            <person name="D'Adamo S."/>
            <person name="Posewitz M.C."/>
        </authorList>
    </citation>
    <scope>NUCLEOTIDE SEQUENCE</scope>
    <source>
        <strain evidence="1">GSL018</strain>
    </source>
</reference>
<accession>A0A061R225</accession>
<dbReference type="EMBL" id="GBEZ01022066">
    <property type="protein sequence ID" value="JAC64740.1"/>
    <property type="molecule type" value="Transcribed_RNA"/>
</dbReference>
<name>A0A061R225_9CHLO</name>
<feature type="non-terminal residue" evidence="1">
    <location>
        <position position="1"/>
    </location>
</feature>
<proteinExistence type="predicted"/>
<evidence type="ECO:0000313" key="1">
    <source>
        <dbReference type="EMBL" id="JAC64740.1"/>
    </source>
</evidence>
<gene>
    <name evidence="1" type="ORF">TSPGSL018_17642</name>
</gene>
<organism evidence="1">
    <name type="scientific">Tetraselmis sp. GSL018</name>
    <dbReference type="NCBI Taxonomy" id="582737"/>
    <lineage>
        <taxon>Eukaryota</taxon>
        <taxon>Viridiplantae</taxon>
        <taxon>Chlorophyta</taxon>
        <taxon>core chlorophytes</taxon>
        <taxon>Chlorodendrophyceae</taxon>
        <taxon>Chlorodendrales</taxon>
        <taxon>Chlorodendraceae</taxon>
        <taxon>Tetraselmis</taxon>
    </lineage>
</organism>
<protein>
    <submittedName>
        <fullName evidence="1">Uncharacterized protein</fullName>
    </submittedName>
</protein>